<proteinExistence type="predicted"/>
<feature type="domain" description="Aminotransferase class I/classII large" evidence="5">
    <location>
        <begin position="59"/>
        <end position="404"/>
    </location>
</feature>
<keyword evidence="4" id="KW-0663">Pyridoxal phosphate</keyword>
<dbReference type="RefSeq" id="WP_268073091.1">
    <property type="nucleotide sequence ID" value="NZ_CP109965.1"/>
</dbReference>
<evidence type="ECO:0000256" key="3">
    <source>
        <dbReference type="ARBA" id="ARBA00022679"/>
    </source>
</evidence>
<name>A0ABY7AHP4_9ALTE</name>
<sequence length="414" mass="47008">MKLSQFGKQLTNDAGIVDLMADLGEALNVNPDLLFLGGGNPAKIEAFEQLISQHLHQIADDPAALNQLVGIYQSPQGSEILIDLLVDYFNQYYDWPITRDNIAFANGSQSAFFILINMLAGSDGQHHKHFLFPLVPEYLGYSDQALGDDYFIGCKPQIALIDDDMFKYKIDFEQLEITEKTAALCISRPTNPTGNMITDHELNHLSELAREHQVPLIVDCAYGAPFPDVTYQPSQHPWDDNHINVFSLSKLGLPAVRTGIIIANKTVIREFVKVNTIMSLANGNLGPALLTKLLKQQQLNYVCDKLIKPFYQIKRDWLMAEIRRLFVGIQYRIHQPEGAFFLWIWFEGLPIDSTKLYQLLKQKGVLVMDGLPFFFALDEDWPHKHECLRLSYCQPEKVLTQAVEIMAEVIKNLK</sequence>
<evidence type="ECO:0000259" key="5">
    <source>
        <dbReference type="Pfam" id="PF00155"/>
    </source>
</evidence>
<dbReference type="Proteomes" id="UP001163726">
    <property type="component" value="Chromosome"/>
</dbReference>
<dbReference type="InterPro" id="IPR015424">
    <property type="entry name" value="PyrdxlP-dep_Trfase"/>
</dbReference>
<dbReference type="Pfam" id="PF00155">
    <property type="entry name" value="Aminotran_1_2"/>
    <property type="match status" value="1"/>
</dbReference>
<keyword evidence="7" id="KW-1185">Reference proteome</keyword>
<dbReference type="CDD" id="cd00609">
    <property type="entry name" value="AAT_like"/>
    <property type="match status" value="1"/>
</dbReference>
<dbReference type="NCBIfam" id="NF006964">
    <property type="entry name" value="PRK09440.1-2"/>
    <property type="match status" value="1"/>
</dbReference>
<evidence type="ECO:0000256" key="4">
    <source>
        <dbReference type="ARBA" id="ARBA00022898"/>
    </source>
</evidence>
<dbReference type="Gene3D" id="3.40.640.10">
    <property type="entry name" value="Type I PLP-dependent aspartate aminotransferase-like (Major domain)"/>
    <property type="match status" value="1"/>
</dbReference>
<comment type="cofactor">
    <cofactor evidence="1">
        <name>pyridoxal 5'-phosphate</name>
        <dbReference type="ChEBI" id="CHEBI:597326"/>
    </cofactor>
</comment>
<keyword evidence="3 6" id="KW-0808">Transferase</keyword>
<accession>A0ABY7AHP4</accession>
<evidence type="ECO:0000256" key="2">
    <source>
        <dbReference type="ARBA" id="ARBA00022576"/>
    </source>
</evidence>
<dbReference type="EC" id="2.6.1.66" evidence="6"/>
<dbReference type="PANTHER" id="PTHR42790:SF4">
    <property type="entry name" value="VALINE--PYRUVATE AMINOTRANSFERASE"/>
    <property type="match status" value="1"/>
</dbReference>
<evidence type="ECO:0000256" key="1">
    <source>
        <dbReference type="ARBA" id="ARBA00001933"/>
    </source>
</evidence>
<dbReference type="GO" id="GO:0009042">
    <property type="term" value="F:valine-pyruvate transaminase activity"/>
    <property type="evidence" value="ECO:0007669"/>
    <property type="project" value="UniProtKB-EC"/>
</dbReference>
<evidence type="ECO:0000313" key="7">
    <source>
        <dbReference type="Proteomes" id="UP001163726"/>
    </source>
</evidence>
<dbReference type="InterPro" id="IPR004839">
    <property type="entry name" value="Aminotransferase_I/II_large"/>
</dbReference>
<keyword evidence="2 6" id="KW-0032">Aminotransferase</keyword>
<dbReference type="NCBIfam" id="NF006967">
    <property type="entry name" value="PRK09440.1-5"/>
    <property type="match status" value="1"/>
</dbReference>
<dbReference type="EMBL" id="CP109965">
    <property type="protein sequence ID" value="WAJ68979.1"/>
    <property type="molecule type" value="Genomic_DNA"/>
</dbReference>
<dbReference type="PANTHER" id="PTHR42790">
    <property type="entry name" value="AMINOTRANSFERASE"/>
    <property type="match status" value="1"/>
</dbReference>
<protein>
    <submittedName>
        <fullName evidence="6">Valine--pyruvate transaminase</fullName>
        <ecNumber evidence="6">2.6.1.66</ecNumber>
    </submittedName>
</protein>
<reference evidence="6" key="1">
    <citation type="submission" date="2022-10" db="EMBL/GenBank/DDBJ databases">
        <title>Catenovulum adriacola sp. nov. isolated in the Harbour of Susak.</title>
        <authorList>
            <person name="Schoch T."/>
            <person name="Reich S.J."/>
            <person name="Stoeferle S."/>
            <person name="Flaiz M."/>
            <person name="Kazda M."/>
            <person name="Riedel C.U."/>
            <person name="Duerre P."/>
        </authorList>
    </citation>
    <scope>NUCLEOTIDE SEQUENCE</scope>
    <source>
        <strain evidence="6">TS8</strain>
    </source>
</reference>
<evidence type="ECO:0000313" key="6">
    <source>
        <dbReference type="EMBL" id="WAJ68979.1"/>
    </source>
</evidence>
<dbReference type="SUPFAM" id="SSF53383">
    <property type="entry name" value="PLP-dependent transferases"/>
    <property type="match status" value="1"/>
</dbReference>
<dbReference type="InterPro" id="IPR050859">
    <property type="entry name" value="Class-I_PLP-dep_aminotransf"/>
</dbReference>
<gene>
    <name evidence="6" type="ORF">OLW01_07190</name>
</gene>
<organism evidence="6 7">
    <name type="scientific">Catenovulum adriaticum</name>
    <dbReference type="NCBI Taxonomy" id="2984846"/>
    <lineage>
        <taxon>Bacteria</taxon>
        <taxon>Pseudomonadati</taxon>
        <taxon>Pseudomonadota</taxon>
        <taxon>Gammaproteobacteria</taxon>
        <taxon>Alteromonadales</taxon>
        <taxon>Alteromonadaceae</taxon>
        <taxon>Catenovulum</taxon>
    </lineage>
</organism>
<dbReference type="InterPro" id="IPR015421">
    <property type="entry name" value="PyrdxlP-dep_Trfase_major"/>
</dbReference>